<dbReference type="RefSeq" id="WP_329073888.1">
    <property type="nucleotide sequence ID" value="NZ_CP109495.1"/>
</dbReference>
<keyword evidence="1" id="KW-0285">Flavoprotein</keyword>
<dbReference type="PRINTS" id="PR00469">
    <property type="entry name" value="PNDRDTASEII"/>
</dbReference>
<evidence type="ECO:0000313" key="6">
    <source>
        <dbReference type="EMBL" id="WUX50321.1"/>
    </source>
</evidence>
<dbReference type="InterPro" id="IPR023753">
    <property type="entry name" value="FAD/NAD-binding_dom"/>
</dbReference>
<evidence type="ECO:0000259" key="5">
    <source>
        <dbReference type="Pfam" id="PF07992"/>
    </source>
</evidence>
<dbReference type="Pfam" id="PF07992">
    <property type="entry name" value="Pyr_redox_2"/>
    <property type="match status" value="1"/>
</dbReference>
<evidence type="ECO:0000313" key="7">
    <source>
        <dbReference type="Proteomes" id="UP001432209"/>
    </source>
</evidence>
<protein>
    <submittedName>
        <fullName evidence="6">NAD(P)/FAD-dependent oxidoreductase</fullName>
    </submittedName>
</protein>
<feature type="region of interest" description="Disordered" evidence="4">
    <location>
        <begin position="147"/>
        <end position="180"/>
    </location>
</feature>
<gene>
    <name evidence="6" type="ORF">OG442_01390</name>
</gene>
<name>A0ABZ1ZVG0_STRNV</name>
<keyword evidence="7" id="KW-1185">Reference proteome</keyword>
<feature type="domain" description="FAD/NAD(P)-binding" evidence="5">
    <location>
        <begin position="4"/>
        <end position="138"/>
    </location>
</feature>
<dbReference type="Proteomes" id="UP001432209">
    <property type="component" value="Chromosome"/>
</dbReference>
<dbReference type="PANTHER" id="PTHR48105">
    <property type="entry name" value="THIOREDOXIN REDUCTASE 1-RELATED-RELATED"/>
    <property type="match status" value="1"/>
</dbReference>
<dbReference type="EMBL" id="CP109495">
    <property type="protein sequence ID" value="WUX50321.1"/>
    <property type="molecule type" value="Genomic_DNA"/>
</dbReference>
<keyword evidence="2" id="KW-0560">Oxidoreductase</keyword>
<proteinExistence type="predicted"/>
<dbReference type="Gene3D" id="3.50.50.60">
    <property type="entry name" value="FAD/NAD(P)-binding domain"/>
    <property type="match status" value="2"/>
</dbReference>
<organism evidence="6 7">
    <name type="scientific">Streptomyces niveus</name>
    <name type="common">Streptomyces spheroides</name>
    <dbReference type="NCBI Taxonomy" id="193462"/>
    <lineage>
        <taxon>Bacteria</taxon>
        <taxon>Bacillati</taxon>
        <taxon>Actinomycetota</taxon>
        <taxon>Actinomycetes</taxon>
        <taxon>Kitasatosporales</taxon>
        <taxon>Streptomycetaceae</taxon>
        <taxon>Streptomyces</taxon>
    </lineage>
</organism>
<sequence>MSACRYDMSRYLVDQLERHPKVEILTHTEVRQVHGADALRSLTVEDNSTGRPRELKAHALFVFIGTRPYTGWLQDTIALDSQGFVLTGADAEPATDKKTWLPLGRGPLLLETTLPGVFAAGDVRSGSVKRVTSAAGEGATAVRLVHEHRARGDTPEDPGTPQTRGRSNAGADVQRARRSA</sequence>
<reference evidence="6" key="1">
    <citation type="submission" date="2022-10" db="EMBL/GenBank/DDBJ databases">
        <title>The complete genomes of actinobacterial strains from the NBC collection.</title>
        <authorList>
            <person name="Joergensen T.S."/>
            <person name="Alvarez Arevalo M."/>
            <person name="Sterndorff E.B."/>
            <person name="Faurdal D."/>
            <person name="Vuksanovic O."/>
            <person name="Mourched A.-S."/>
            <person name="Charusanti P."/>
            <person name="Shaw S."/>
            <person name="Blin K."/>
            <person name="Weber T."/>
        </authorList>
    </citation>
    <scope>NUCLEOTIDE SEQUENCE</scope>
    <source>
        <strain evidence="6">NBC_01432</strain>
    </source>
</reference>
<dbReference type="SUPFAM" id="SSF51905">
    <property type="entry name" value="FAD/NAD(P)-binding domain"/>
    <property type="match status" value="1"/>
</dbReference>
<evidence type="ECO:0000256" key="4">
    <source>
        <dbReference type="SAM" id="MobiDB-lite"/>
    </source>
</evidence>
<comment type="catalytic activity">
    <reaction evidence="3">
        <text>[thioredoxin]-dithiol + NADP(+) = [thioredoxin]-disulfide + NADPH + H(+)</text>
        <dbReference type="Rhea" id="RHEA:20345"/>
        <dbReference type="Rhea" id="RHEA-COMP:10698"/>
        <dbReference type="Rhea" id="RHEA-COMP:10700"/>
        <dbReference type="ChEBI" id="CHEBI:15378"/>
        <dbReference type="ChEBI" id="CHEBI:29950"/>
        <dbReference type="ChEBI" id="CHEBI:50058"/>
        <dbReference type="ChEBI" id="CHEBI:57783"/>
        <dbReference type="ChEBI" id="CHEBI:58349"/>
        <dbReference type="EC" id="1.8.1.9"/>
    </reaction>
</comment>
<dbReference type="InterPro" id="IPR036188">
    <property type="entry name" value="FAD/NAD-bd_sf"/>
</dbReference>
<evidence type="ECO:0000256" key="1">
    <source>
        <dbReference type="ARBA" id="ARBA00022630"/>
    </source>
</evidence>
<accession>A0ABZ1ZVG0</accession>
<evidence type="ECO:0000256" key="2">
    <source>
        <dbReference type="ARBA" id="ARBA00023002"/>
    </source>
</evidence>
<dbReference type="InterPro" id="IPR050097">
    <property type="entry name" value="Ferredoxin-NADP_redctase_2"/>
</dbReference>
<evidence type="ECO:0000256" key="3">
    <source>
        <dbReference type="ARBA" id="ARBA00048132"/>
    </source>
</evidence>